<evidence type="ECO:0000313" key="3">
    <source>
        <dbReference type="Proteomes" id="UP000235145"/>
    </source>
</evidence>
<dbReference type="AlphaFoldDB" id="A0A9R1V5V5"/>
<accession>A0A9R1V5V5</accession>
<protein>
    <submittedName>
        <fullName evidence="2">Uncharacterized protein</fullName>
    </submittedName>
</protein>
<evidence type="ECO:0000313" key="2">
    <source>
        <dbReference type="EMBL" id="KAJ0200285.1"/>
    </source>
</evidence>
<keyword evidence="3" id="KW-1185">Reference proteome</keyword>
<dbReference type="Proteomes" id="UP000235145">
    <property type="component" value="Unassembled WGS sequence"/>
</dbReference>
<dbReference type="EMBL" id="NBSK02000006">
    <property type="protein sequence ID" value="KAJ0200285.1"/>
    <property type="molecule type" value="Genomic_DNA"/>
</dbReference>
<comment type="caution">
    <text evidence="2">The sequence shown here is derived from an EMBL/GenBank/DDBJ whole genome shotgun (WGS) entry which is preliminary data.</text>
</comment>
<name>A0A9R1V5V5_LACSA</name>
<proteinExistence type="predicted"/>
<reference evidence="2 3" key="1">
    <citation type="journal article" date="2017" name="Nat. Commun.">
        <title>Genome assembly with in vitro proximity ligation data and whole-genome triplication in lettuce.</title>
        <authorList>
            <person name="Reyes-Chin-Wo S."/>
            <person name="Wang Z."/>
            <person name="Yang X."/>
            <person name="Kozik A."/>
            <person name="Arikit S."/>
            <person name="Song C."/>
            <person name="Xia L."/>
            <person name="Froenicke L."/>
            <person name="Lavelle D.O."/>
            <person name="Truco M.J."/>
            <person name="Xia R."/>
            <person name="Zhu S."/>
            <person name="Xu C."/>
            <person name="Xu H."/>
            <person name="Xu X."/>
            <person name="Cox K."/>
            <person name="Korf I."/>
            <person name="Meyers B.C."/>
            <person name="Michelmore R.W."/>
        </authorList>
    </citation>
    <scope>NUCLEOTIDE SEQUENCE [LARGE SCALE GENOMIC DNA]</scope>
    <source>
        <strain evidence="3">cv. Salinas</strain>
        <tissue evidence="2">Seedlings</tissue>
    </source>
</reference>
<feature type="region of interest" description="Disordered" evidence="1">
    <location>
        <begin position="30"/>
        <end position="50"/>
    </location>
</feature>
<organism evidence="2 3">
    <name type="scientific">Lactuca sativa</name>
    <name type="common">Garden lettuce</name>
    <dbReference type="NCBI Taxonomy" id="4236"/>
    <lineage>
        <taxon>Eukaryota</taxon>
        <taxon>Viridiplantae</taxon>
        <taxon>Streptophyta</taxon>
        <taxon>Embryophyta</taxon>
        <taxon>Tracheophyta</taxon>
        <taxon>Spermatophyta</taxon>
        <taxon>Magnoliopsida</taxon>
        <taxon>eudicotyledons</taxon>
        <taxon>Gunneridae</taxon>
        <taxon>Pentapetalae</taxon>
        <taxon>asterids</taxon>
        <taxon>campanulids</taxon>
        <taxon>Asterales</taxon>
        <taxon>Asteraceae</taxon>
        <taxon>Cichorioideae</taxon>
        <taxon>Cichorieae</taxon>
        <taxon>Lactucinae</taxon>
        <taxon>Lactuca</taxon>
    </lineage>
</organism>
<evidence type="ECO:0000256" key="1">
    <source>
        <dbReference type="SAM" id="MobiDB-lite"/>
    </source>
</evidence>
<gene>
    <name evidence="2" type="ORF">LSAT_V11C600320210</name>
</gene>
<sequence>MDLDTNPTTSITQTTSINNSIILADDVARAARQKHEPDTPAEPSPAGPLIQSPEKAILSGTDQARELGIKGCTLRPTRVFAQTGSTRRVRDLTRRVHRLSHVSFLASTRRVGPSTRRVQGQNARMVVTRYGAGGSGSGSGSGSDSGWITSVPCAIYVFFVSSLNRLVSYISSTFSIFIVCFFHLLRLQEGVVSSSRFHLGLILHRLLPQETSDHLLHPSNLSAPGRKRENEAISKRQWRWCCYLELGMEGFCPIPPVWVPKYGFLARWMSAAIFTGRRSRGSALGPDSYGDKDGADGILCVLSQMCNERWFLLHEADLLTLTTPKSTVHNCNIIRFGMHLESHMKQQFLEQSRISK</sequence>